<sequence length="1608" mass="180950">MHFIGILFLCTVLVGWQITKACPPACTCITRKQRDDKRKGDSPKTGQGRKVSCMASLSPITAVSNIRSLPLDTTILDLSKNAITVLKQGDFNQLSRLKKLDLSFNRIVQIEEGAFQGLTNLTKLDLSNNKIGTLNSGMFQGLIRLEKLNLTENRINTIPEGAFNNLLSLKKIEFRSEFLRCDCHLQWIVKWSRDKSVRILTATTCGVPKELKDKALKTLKKKDLHCNRPLELPLFEIYPKQSQVVFEGDKLPFECRASVIDKNTQMVWMRSGRVVETNRSHGIIVRTDNSQDGSLRIHTLVLENLMLNDSGAWRCMVTTPQGNVSNDINIVVISNHAATCPSITTKTKKGVYKWPRTVAGVVSQQPCKRGKGRKALHRCSKKNLWEEVDVTQCEFTDEATRKLQSLAVSRQLNNSVVMRTANNLKMMVSDPTMMSDVTHFMLASQAVQAIASRVPVKEGLSNTILDIVSSLMKVDFGILHESQIKDKSCTRLLKVVENLPSQLKSPTITKFSDFITIETLEFNTADFPGTQCSAYDFTPDYINCGNLSAVHERLTTVNLPRGLFSNGTESPDKDRVRLQLILYKSPKLFPITAYRHDDPVLRHGRSQVVSSVFSVNFSRAVFNVTEPISLVFRVNSPSNNLHAAYWDFTANNGYGDWRTDGCHITDIVDNFTYVHCYHLSIFAILETRVEVVADDRKMLHLMEAVVYVGSCVCLICLMAVIITYVSCFRFINVPKKYKHSVINISVSVLFLIIGFTMGVKRTDHLLACQIVGISIHYLTLCTMFWITITTYNMLKKFTKSKKPPAPPPEPVDMPLPPKPMLRFYFLGWGVPIIICGITAAVSIDHYADPNYCFLAWDPSLGAFYGPVALLLIFNIILFLRIGCVIQDKKEKPTESDQTEEVHDIELTTALDDTNTEIQALTEPGRNNVTRNNEEEFDARSEVSSVMDQEKMPSSQLYSLITILLLYMLFWTCGAITVAEPLKTILPHQVLIFSYLYGVTCAIFGIFMLSYFCLSRKDSFSSWKRFFCCEQQPVFDINYQTANNVRMGNGHVVQGNGSVVTEPMLKTLNITNDVSSNGSKQSNINLVPTNTSSVLEDSVVSAPDNIKIFYNPKQNGVAKKFWDKQRHSSRIITRDMAKDFNLSLTDFSGSEANRHLNNGDLSDEKSHLSIEIQIQPKDLGQLPHGTRSPFSQVHQLHQNGGVVGHMPVFPMLPLDRNQIPPVGGSVTTGATSPCFSSVSHNDSQSVNQQEPRSPSSCSLGSRSHPSAFTPVQPKTNSLPKQQRKSSNSPPAFNDYMIRNGNVTRMRDFDGQSQVSEQIQREPVCAIPGQSHVSPMVLSQTGQPDCTYKQYGSVDDHITFEQPVALSPHHFHRARSHSGGCSSDASAKNRPRTEQSHLQEVQQRVTPNPHHINTSHCKSPVYQLNNSQQRQPYRPYVDNTAPMVQMNHSVNVPVSPYGQNQQPIQNNSLLTTPDSDSGIHYRRYRQNDSDHNSEPPSSRHVNHRSKSKSHNSHRHSRHKGMHKHRQSEWEKESPAKPRSLPYAYVNHNYAERVRQKLQSQSSMDAKNYWGSPSMEDDDTTSSSGDEDAFDHNVWVLQNQKKQKQKKETSV</sequence>
<feature type="transmembrane region" description="Helical" evidence="13">
    <location>
        <begin position="704"/>
        <end position="728"/>
    </location>
</feature>
<dbReference type="Pfam" id="PF01825">
    <property type="entry name" value="GPS"/>
    <property type="match status" value="1"/>
</dbReference>
<feature type="domain" description="GAIN-B" evidence="15">
    <location>
        <begin position="528"/>
        <end position="692"/>
    </location>
</feature>
<dbReference type="InterPro" id="IPR057244">
    <property type="entry name" value="GAIN_B"/>
</dbReference>
<feature type="transmembrane region" description="Helical" evidence="13">
    <location>
        <begin position="956"/>
        <end position="978"/>
    </location>
</feature>
<dbReference type="Gene3D" id="2.60.220.50">
    <property type="match status" value="1"/>
</dbReference>
<feature type="transmembrane region" description="Helical" evidence="13">
    <location>
        <begin position="823"/>
        <end position="843"/>
    </location>
</feature>
<evidence type="ECO:0000256" key="4">
    <source>
        <dbReference type="ARBA" id="ARBA00022692"/>
    </source>
</evidence>
<comment type="caution">
    <text evidence="19">The sequence shown here is derived from an EMBL/GenBank/DDBJ whole genome shotgun (WGS) entry which is preliminary data.</text>
</comment>
<keyword evidence="4 13" id="KW-0812">Transmembrane</keyword>
<evidence type="ECO:0000256" key="3">
    <source>
        <dbReference type="ARBA" id="ARBA00022614"/>
    </source>
</evidence>
<evidence type="ECO:0000259" key="15">
    <source>
        <dbReference type="PROSITE" id="PS50221"/>
    </source>
</evidence>
<proteinExistence type="inferred from homology"/>
<keyword evidence="7 13" id="KW-1133">Transmembrane helix</keyword>
<dbReference type="PROSITE" id="PS50221">
    <property type="entry name" value="GAIN_B"/>
    <property type="match status" value="1"/>
</dbReference>
<feature type="region of interest" description="Disordered" evidence="12">
    <location>
        <begin position="1448"/>
        <end position="1538"/>
    </location>
</feature>
<feature type="region of interest" description="Disordered" evidence="12">
    <location>
        <begin position="1232"/>
        <end position="1295"/>
    </location>
</feature>
<evidence type="ECO:0000313" key="20">
    <source>
        <dbReference type="Proteomes" id="UP001186944"/>
    </source>
</evidence>
<dbReference type="InterPro" id="IPR000203">
    <property type="entry name" value="GPS"/>
</dbReference>
<evidence type="ECO:0000256" key="5">
    <source>
        <dbReference type="ARBA" id="ARBA00022729"/>
    </source>
</evidence>
<dbReference type="PROSITE" id="PS50835">
    <property type="entry name" value="IG_LIKE"/>
    <property type="match status" value="1"/>
</dbReference>
<dbReference type="GO" id="GO:0007166">
    <property type="term" value="P:cell surface receptor signaling pathway"/>
    <property type="evidence" value="ECO:0007669"/>
    <property type="project" value="InterPro"/>
</dbReference>
<keyword evidence="20" id="KW-1185">Reference proteome</keyword>
<keyword evidence="6" id="KW-0677">Repeat</keyword>
<dbReference type="SUPFAM" id="SSF52058">
    <property type="entry name" value="L domain-like"/>
    <property type="match status" value="1"/>
</dbReference>
<dbReference type="PROSITE" id="PS50227">
    <property type="entry name" value="G_PROTEIN_RECEP_F2_3"/>
    <property type="match status" value="1"/>
</dbReference>
<dbReference type="Gene3D" id="3.80.10.10">
    <property type="entry name" value="Ribonuclease Inhibitor"/>
    <property type="match status" value="2"/>
</dbReference>
<dbReference type="InterPro" id="IPR007110">
    <property type="entry name" value="Ig-like_dom"/>
</dbReference>
<evidence type="ECO:0000313" key="19">
    <source>
        <dbReference type="EMBL" id="KAK3095548.1"/>
    </source>
</evidence>
<feature type="compositionally biased region" description="Low complexity" evidence="12">
    <location>
        <begin position="1250"/>
        <end position="1265"/>
    </location>
</feature>
<feature type="compositionally biased region" description="Polar residues" evidence="12">
    <location>
        <begin position="1396"/>
        <end position="1416"/>
    </location>
</feature>
<feature type="compositionally biased region" description="Basic and acidic residues" evidence="12">
    <location>
        <begin position="1524"/>
        <end position="1533"/>
    </location>
</feature>
<dbReference type="PANTHER" id="PTHR45930">
    <property type="entry name" value="G-PROTEIN COUPLED RECEPTOR 124-LIKE PROTEIN"/>
    <property type="match status" value="1"/>
</dbReference>
<evidence type="ECO:0000256" key="6">
    <source>
        <dbReference type="ARBA" id="ARBA00022737"/>
    </source>
</evidence>
<dbReference type="InterPro" id="IPR058808">
    <property type="entry name" value="GAIN_ADGRA2/3"/>
</dbReference>
<dbReference type="InterPro" id="IPR001879">
    <property type="entry name" value="GPCR_2_extracellular_dom"/>
</dbReference>
<comment type="subcellular location">
    <subcellularLocation>
        <location evidence="1">Membrane</location>
        <topology evidence="1">Multi-pass membrane protein</topology>
    </subcellularLocation>
</comment>
<evidence type="ECO:0000256" key="14">
    <source>
        <dbReference type="SAM" id="SignalP"/>
    </source>
</evidence>
<feature type="transmembrane region" description="Helical" evidence="13">
    <location>
        <begin position="863"/>
        <end position="881"/>
    </location>
</feature>
<keyword evidence="5 14" id="KW-0732">Signal</keyword>
<feature type="domain" description="Ig-like" evidence="18">
    <location>
        <begin position="233"/>
        <end position="325"/>
    </location>
</feature>
<dbReference type="PROSITE" id="PS51450">
    <property type="entry name" value="LRR"/>
    <property type="match status" value="3"/>
</dbReference>
<dbReference type="Pfam" id="PF13855">
    <property type="entry name" value="LRR_8"/>
    <property type="match status" value="1"/>
</dbReference>
<feature type="domain" description="G-protein coupled receptors family 2 profile 1" evidence="16">
    <location>
        <begin position="314"/>
        <end position="397"/>
    </location>
</feature>
<dbReference type="InterPro" id="IPR036179">
    <property type="entry name" value="Ig-like_dom_sf"/>
</dbReference>
<evidence type="ECO:0000256" key="8">
    <source>
        <dbReference type="ARBA" id="ARBA00023136"/>
    </source>
</evidence>
<dbReference type="Pfam" id="PF00002">
    <property type="entry name" value="7tm_2"/>
    <property type="match status" value="1"/>
</dbReference>
<dbReference type="InterPro" id="IPR046338">
    <property type="entry name" value="GAIN_dom_sf"/>
</dbReference>
<evidence type="ECO:0000259" key="16">
    <source>
        <dbReference type="PROSITE" id="PS50227"/>
    </source>
</evidence>
<dbReference type="InterPro" id="IPR013151">
    <property type="entry name" value="Immunoglobulin_dom"/>
</dbReference>
<dbReference type="InterPro" id="IPR003599">
    <property type="entry name" value="Ig_sub"/>
</dbReference>
<gene>
    <name evidence="19" type="ORF">FSP39_015980</name>
</gene>
<feature type="domain" description="G-protein coupled receptors family 2 profile 2" evidence="17">
    <location>
        <begin position="702"/>
        <end position="1015"/>
    </location>
</feature>
<dbReference type="InterPro" id="IPR001611">
    <property type="entry name" value="Leu-rich_rpt"/>
</dbReference>
<evidence type="ECO:0000259" key="18">
    <source>
        <dbReference type="PROSITE" id="PS50835"/>
    </source>
</evidence>
<keyword evidence="3" id="KW-0433">Leucine-rich repeat</keyword>
<evidence type="ECO:0000256" key="9">
    <source>
        <dbReference type="ARBA" id="ARBA00023157"/>
    </source>
</evidence>
<keyword evidence="11" id="KW-0393">Immunoglobulin domain</keyword>
<feature type="signal peptide" evidence="14">
    <location>
        <begin position="1"/>
        <end position="21"/>
    </location>
</feature>
<feature type="compositionally biased region" description="Acidic residues" evidence="12">
    <location>
        <begin position="1572"/>
        <end position="1586"/>
    </location>
</feature>
<feature type="chain" id="PRO_5041737154" description="Adhesion G protein-coupled receptor A3" evidence="14">
    <location>
        <begin position="22"/>
        <end position="1608"/>
    </location>
</feature>
<feature type="transmembrane region" description="Helical" evidence="13">
    <location>
        <begin position="770"/>
        <end position="794"/>
    </location>
</feature>
<feature type="region of interest" description="Disordered" evidence="12">
    <location>
        <begin position="1368"/>
        <end position="1416"/>
    </location>
</feature>
<dbReference type="EMBL" id="VSWD01000008">
    <property type="protein sequence ID" value="KAK3095548.1"/>
    <property type="molecule type" value="Genomic_DNA"/>
</dbReference>
<dbReference type="CDD" id="cd15259">
    <property type="entry name" value="7tmB2_GPR124-like_Adhesion_III"/>
    <property type="match status" value="1"/>
</dbReference>
<dbReference type="InterPro" id="IPR051963">
    <property type="entry name" value="Adhesion_GPCR_A"/>
</dbReference>
<dbReference type="InterPro" id="IPR000832">
    <property type="entry name" value="GPCR_2_secretin-like"/>
</dbReference>
<feature type="compositionally biased region" description="Basic residues" evidence="12">
    <location>
        <begin position="1498"/>
        <end position="1523"/>
    </location>
</feature>
<evidence type="ECO:0008006" key="21">
    <source>
        <dbReference type="Google" id="ProtNLM"/>
    </source>
</evidence>
<evidence type="ECO:0000256" key="7">
    <source>
        <dbReference type="ARBA" id="ARBA00022989"/>
    </source>
</evidence>
<keyword evidence="10" id="KW-0675">Receptor</keyword>
<keyword evidence="9" id="KW-1015">Disulfide bond</keyword>
<dbReference type="InterPro" id="IPR017981">
    <property type="entry name" value="GPCR_2-like_7TM"/>
</dbReference>
<dbReference type="SUPFAM" id="SSF48726">
    <property type="entry name" value="Immunoglobulin"/>
    <property type="match status" value="1"/>
</dbReference>
<organism evidence="19 20">
    <name type="scientific">Pinctada imbricata</name>
    <name type="common">Atlantic pearl-oyster</name>
    <name type="synonym">Pinctada martensii</name>
    <dbReference type="NCBI Taxonomy" id="66713"/>
    <lineage>
        <taxon>Eukaryota</taxon>
        <taxon>Metazoa</taxon>
        <taxon>Spiralia</taxon>
        <taxon>Lophotrochozoa</taxon>
        <taxon>Mollusca</taxon>
        <taxon>Bivalvia</taxon>
        <taxon>Autobranchia</taxon>
        <taxon>Pteriomorphia</taxon>
        <taxon>Pterioida</taxon>
        <taxon>Pterioidea</taxon>
        <taxon>Pteriidae</taxon>
        <taxon>Pinctada</taxon>
    </lineage>
</organism>
<dbReference type="SMART" id="SM00082">
    <property type="entry name" value="LRRCT"/>
    <property type="match status" value="1"/>
</dbReference>
<dbReference type="Gene3D" id="1.20.1070.10">
    <property type="entry name" value="Rhodopsin 7-helix transmembrane proteins"/>
    <property type="match status" value="1"/>
</dbReference>
<feature type="region of interest" description="Disordered" evidence="12">
    <location>
        <begin position="1553"/>
        <end position="1608"/>
    </location>
</feature>
<dbReference type="Pfam" id="PF26588">
    <property type="entry name" value="GAIN_ADGRA3"/>
    <property type="match status" value="1"/>
</dbReference>
<keyword evidence="8 13" id="KW-0472">Membrane</keyword>
<dbReference type="GO" id="GO:0004930">
    <property type="term" value="F:G protein-coupled receptor activity"/>
    <property type="evidence" value="ECO:0007669"/>
    <property type="project" value="InterPro"/>
</dbReference>
<dbReference type="GO" id="GO:0005886">
    <property type="term" value="C:plasma membrane"/>
    <property type="evidence" value="ECO:0007669"/>
    <property type="project" value="TreeGrafter"/>
</dbReference>
<comment type="similarity">
    <text evidence="2">Belongs to the G-protein coupled receptor 2 family. Adhesion G-protein coupled receptor (ADGR) subfamily.</text>
</comment>
<dbReference type="SMART" id="SM00369">
    <property type="entry name" value="LRR_TYP"/>
    <property type="match status" value="4"/>
</dbReference>
<feature type="compositionally biased region" description="Polar residues" evidence="12">
    <location>
        <begin position="1271"/>
        <end position="1289"/>
    </location>
</feature>
<name>A0AA88Y0U6_PINIB</name>
<dbReference type="PROSITE" id="PS50261">
    <property type="entry name" value="G_PROTEIN_RECEP_F2_4"/>
    <property type="match status" value="1"/>
</dbReference>
<feature type="transmembrane region" description="Helical" evidence="13">
    <location>
        <begin position="740"/>
        <end position="758"/>
    </location>
</feature>
<evidence type="ECO:0000256" key="10">
    <source>
        <dbReference type="ARBA" id="ARBA00023170"/>
    </source>
</evidence>
<evidence type="ECO:0000256" key="12">
    <source>
        <dbReference type="SAM" id="MobiDB-lite"/>
    </source>
</evidence>
<dbReference type="Gene3D" id="2.60.40.10">
    <property type="entry name" value="Immunoglobulins"/>
    <property type="match status" value="1"/>
</dbReference>
<evidence type="ECO:0000259" key="17">
    <source>
        <dbReference type="PROSITE" id="PS50261"/>
    </source>
</evidence>
<dbReference type="InterPro" id="IPR003591">
    <property type="entry name" value="Leu-rich_rpt_typical-subtyp"/>
</dbReference>
<dbReference type="Proteomes" id="UP001186944">
    <property type="component" value="Unassembled WGS sequence"/>
</dbReference>
<evidence type="ECO:0000256" key="13">
    <source>
        <dbReference type="SAM" id="Phobius"/>
    </source>
</evidence>
<feature type="compositionally biased region" description="Polar residues" evidence="12">
    <location>
        <begin position="1448"/>
        <end position="1473"/>
    </location>
</feature>
<protein>
    <recommendedName>
        <fullName evidence="21">Adhesion G protein-coupled receptor A3</fullName>
    </recommendedName>
</protein>
<dbReference type="PANTHER" id="PTHR45930:SF4">
    <property type="entry name" value="ADHESION G PROTEIN-COUPLED RECEPTOR A3"/>
    <property type="match status" value="1"/>
</dbReference>
<dbReference type="InterPro" id="IPR000483">
    <property type="entry name" value="Cys-rich_flank_reg_C"/>
</dbReference>
<evidence type="ECO:0000256" key="2">
    <source>
        <dbReference type="ARBA" id="ARBA00007343"/>
    </source>
</evidence>
<accession>A0AA88Y0U6</accession>
<feature type="compositionally biased region" description="Polar residues" evidence="12">
    <location>
        <begin position="1232"/>
        <end position="1249"/>
    </location>
</feature>
<dbReference type="SMART" id="SM00409">
    <property type="entry name" value="IG"/>
    <property type="match status" value="1"/>
</dbReference>
<reference evidence="19" key="1">
    <citation type="submission" date="2019-08" db="EMBL/GenBank/DDBJ databases">
        <title>The improved chromosome-level genome for the pearl oyster Pinctada fucata martensii using PacBio sequencing and Hi-C.</title>
        <authorList>
            <person name="Zheng Z."/>
        </authorList>
    </citation>
    <scope>NUCLEOTIDE SEQUENCE</scope>
    <source>
        <strain evidence="19">ZZ-2019</strain>
        <tissue evidence="19">Adductor muscle</tissue>
    </source>
</reference>
<evidence type="ECO:0000256" key="11">
    <source>
        <dbReference type="ARBA" id="ARBA00023319"/>
    </source>
</evidence>
<dbReference type="InterPro" id="IPR013783">
    <property type="entry name" value="Ig-like_fold"/>
</dbReference>
<dbReference type="InterPro" id="IPR032675">
    <property type="entry name" value="LRR_dom_sf"/>
</dbReference>
<feature type="transmembrane region" description="Helical" evidence="13">
    <location>
        <begin position="990"/>
        <end position="1013"/>
    </location>
</feature>
<evidence type="ECO:0000256" key="1">
    <source>
        <dbReference type="ARBA" id="ARBA00004141"/>
    </source>
</evidence>
<dbReference type="Pfam" id="PF00047">
    <property type="entry name" value="ig"/>
    <property type="match status" value="1"/>
</dbReference>